<dbReference type="InterPro" id="IPR036390">
    <property type="entry name" value="WH_DNA-bd_sf"/>
</dbReference>
<evidence type="ECO:0000259" key="4">
    <source>
        <dbReference type="PROSITE" id="PS50949"/>
    </source>
</evidence>
<dbReference type="OrthoDB" id="8584262at2"/>
<keyword evidence="1" id="KW-0805">Transcription regulation</keyword>
<dbReference type="Pfam" id="PF07702">
    <property type="entry name" value="UTRA"/>
    <property type="match status" value="1"/>
</dbReference>
<dbReference type="SMART" id="SM00345">
    <property type="entry name" value="HTH_GNTR"/>
    <property type="match status" value="1"/>
</dbReference>
<dbReference type="Pfam" id="PF00392">
    <property type="entry name" value="GntR"/>
    <property type="match status" value="1"/>
</dbReference>
<dbReference type="Gene3D" id="3.40.1410.10">
    <property type="entry name" value="Chorismate lyase-like"/>
    <property type="match status" value="1"/>
</dbReference>
<feature type="domain" description="HTH gntR-type" evidence="4">
    <location>
        <begin position="8"/>
        <end position="76"/>
    </location>
</feature>
<keyword evidence="3" id="KW-0804">Transcription</keyword>
<dbReference type="GO" id="GO:0003700">
    <property type="term" value="F:DNA-binding transcription factor activity"/>
    <property type="evidence" value="ECO:0007669"/>
    <property type="project" value="InterPro"/>
</dbReference>
<dbReference type="SMART" id="SM00866">
    <property type="entry name" value="UTRA"/>
    <property type="match status" value="1"/>
</dbReference>
<dbReference type="SUPFAM" id="SSF46785">
    <property type="entry name" value="Winged helix' DNA-binding domain"/>
    <property type="match status" value="1"/>
</dbReference>
<dbReference type="InterPro" id="IPR011663">
    <property type="entry name" value="UTRA"/>
</dbReference>
<dbReference type="SUPFAM" id="SSF64288">
    <property type="entry name" value="Chorismate lyase-like"/>
    <property type="match status" value="1"/>
</dbReference>
<dbReference type="InterPro" id="IPR000524">
    <property type="entry name" value="Tscrpt_reg_HTH_GntR"/>
</dbReference>
<dbReference type="InterPro" id="IPR028978">
    <property type="entry name" value="Chorismate_lyase_/UTRA_dom_sf"/>
</dbReference>
<dbReference type="GO" id="GO:0045892">
    <property type="term" value="P:negative regulation of DNA-templated transcription"/>
    <property type="evidence" value="ECO:0007669"/>
    <property type="project" value="TreeGrafter"/>
</dbReference>
<dbReference type="EMBL" id="NGFO01000003">
    <property type="protein sequence ID" value="OUC80394.1"/>
    <property type="molecule type" value="Genomic_DNA"/>
</dbReference>
<evidence type="ECO:0000256" key="3">
    <source>
        <dbReference type="ARBA" id="ARBA00023163"/>
    </source>
</evidence>
<dbReference type="InterPro" id="IPR036388">
    <property type="entry name" value="WH-like_DNA-bd_sf"/>
</dbReference>
<name>A0A243QFH3_9ACTN</name>
<comment type="caution">
    <text evidence="5">The sequence shown here is derived from an EMBL/GenBank/DDBJ whole genome shotgun (WGS) entry which is preliminary data.</text>
</comment>
<dbReference type="CDD" id="cd07377">
    <property type="entry name" value="WHTH_GntR"/>
    <property type="match status" value="1"/>
</dbReference>
<dbReference type="InterPro" id="IPR050679">
    <property type="entry name" value="Bact_HTH_transcr_reg"/>
</dbReference>
<reference evidence="5 6" key="1">
    <citation type="submission" date="2017-05" db="EMBL/GenBank/DDBJ databases">
        <title>Biotechnological potential of actinobacteria isolated from South African environments.</title>
        <authorList>
            <person name="Le Roes-Hill M."/>
            <person name="Prins A."/>
            <person name="Durrell K.A."/>
        </authorList>
    </citation>
    <scope>NUCLEOTIDE SEQUENCE [LARGE SCALE GENOMIC DNA]</scope>
    <source>
        <strain evidence="5">BS2</strain>
    </source>
</reference>
<dbReference type="PANTHER" id="PTHR44846:SF1">
    <property type="entry name" value="MANNOSYL-D-GLYCERATE TRANSPORT_METABOLISM SYSTEM REPRESSOR MNGR-RELATED"/>
    <property type="match status" value="1"/>
</dbReference>
<proteinExistence type="predicted"/>
<protein>
    <submittedName>
        <fullName evidence="5">GntR family transcriptional regulator</fullName>
    </submittedName>
</protein>
<organism evidence="5 6">
    <name type="scientific">Gordonia lacunae</name>
    <dbReference type="NCBI Taxonomy" id="417102"/>
    <lineage>
        <taxon>Bacteria</taxon>
        <taxon>Bacillati</taxon>
        <taxon>Actinomycetota</taxon>
        <taxon>Actinomycetes</taxon>
        <taxon>Mycobacteriales</taxon>
        <taxon>Gordoniaceae</taxon>
        <taxon>Gordonia</taxon>
    </lineage>
</organism>
<evidence type="ECO:0000256" key="1">
    <source>
        <dbReference type="ARBA" id="ARBA00023015"/>
    </source>
</evidence>
<dbReference type="PRINTS" id="PR00035">
    <property type="entry name" value="HTHGNTR"/>
</dbReference>
<keyword evidence="2" id="KW-0238">DNA-binding</keyword>
<dbReference type="Gene3D" id="1.10.10.10">
    <property type="entry name" value="Winged helix-like DNA-binding domain superfamily/Winged helix DNA-binding domain"/>
    <property type="match status" value="1"/>
</dbReference>
<dbReference type="GO" id="GO:0003677">
    <property type="term" value="F:DNA binding"/>
    <property type="evidence" value="ECO:0007669"/>
    <property type="project" value="UniProtKB-KW"/>
</dbReference>
<dbReference type="AlphaFoldDB" id="A0A243QFH3"/>
<evidence type="ECO:0000313" key="6">
    <source>
        <dbReference type="Proteomes" id="UP000194632"/>
    </source>
</evidence>
<keyword evidence="6" id="KW-1185">Reference proteome</keyword>
<accession>A0A243QFH3</accession>
<evidence type="ECO:0000313" key="5">
    <source>
        <dbReference type="EMBL" id="OUC80394.1"/>
    </source>
</evidence>
<gene>
    <name evidence="5" type="ORF">CA982_04200</name>
</gene>
<dbReference type="STRING" id="417102.CA982_04200"/>
<dbReference type="PANTHER" id="PTHR44846">
    <property type="entry name" value="MANNOSYL-D-GLYCERATE TRANSPORT/METABOLISM SYSTEM REPRESSOR MNGR-RELATED"/>
    <property type="match status" value="1"/>
</dbReference>
<evidence type="ECO:0000256" key="2">
    <source>
        <dbReference type="ARBA" id="ARBA00023125"/>
    </source>
</evidence>
<dbReference type="RefSeq" id="WP_086534086.1">
    <property type="nucleotide sequence ID" value="NZ_NGFO01000003.1"/>
</dbReference>
<dbReference type="Proteomes" id="UP000194632">
    <property type="component" value="Unassembled WGS sequence"/>
</dbReference>
<sequence>MGDMGQPEPAYKTLAAELRSQIVAGRYAGGVRLPTESELSEEYGLSRQTVRRAFLELVTDGSVYRVPGRGTFATENAGQYLRQLGSIEDLMNLSADTAMQVLESPARRVDLEAAGRLRLDTDVVYRIVFQRFHDGVPFVVTTVWWPESVARLVIDAPEVEAGARSDHTMIGLLEPHLAHPIEECAQSITATVADAATAARLGCPVGHTVLRVDRLYTDSRGRAVELAVSHFLPEHYTYRVTLRRTTEPRSE</sequence>
<dbReference type="PROSITE" id="PS50949">
    <property type="entry name" value="HTH_GNTR"/>
    <property type="match status" value="1"/>
</dbReference>